<reference evidence="5 6" key="1">
    <citation type="submission" date="2015-05" db="EMBL/GenBank/DDBJ databases">
        <title>Draft Genome assembly of Streptomyces showdoensis.</title>
        <authorList>
            <person name="Thapa K.K."/>
            <person name="Metsa-Ketela M."/>
        </authorList>
    </citation>
    <scope>NUCLEOTIDE SEQUENCE [LARGE SCALE GENOMIC DNA]</scope>
    <source>
        <strain evidence="5 6">ATCC 15227</strain>
    </source>
</reference>
<dbReference type="UniPathway" id="UPA00053">
    <property type="reaction ID" value="UER00084"/>
</dbReference>
<accession>A0A2P2GSY0</accession>
<dbReference type="Proteomes" id="UP000265325">
    <property type="component" value="Unassembled WGS sequence"/>
</dbReference>
<comment type="catalytic activity">
    <reaction evidence="4">
        <text>D-erythrose 4-phosphate + phosphoenolpyruvate + H2O = 7-phospho-2-dehydro-3-deoxy-D-arabino-heptonate + phosphate</text>
        <dbReference type="Rhea" id="RHEA:14717"/>
        <dbReference type="ChEBI" id="CHEBI:15377"/>
        <dbReference type="ChEBI" id="CHEBI:16897"/>
        <dbReference type="ChEBI" id="CHEBI:43474"/>
        <dbReference type="ChEBI" id="CHEBI:58394"/>
        <dbReference type="ChEBI" id="CHEBI:58702"/>
        <dbReference type="EC" id="2.5.1.54"/>
    </reaction>
</comment>
<dbReference type="InterPro" id="IPR002480">
    <property type="entry name" value="DAHP_synth_2"/>
</dbReference>
<keyword evidence="4" id="KW-0057">Aromatic amino acid biosynthesis</keyword>
<keyword evidence="3" id="KW-0464">Manganese</keyword>
<dbReference type="SUPFAM" id="SSF51569">
    <property type="entry name" value="Aldolase"/>
    <property type="match status" value="1"/>
</dbReference>
<keyword evidence="2 4" id="KW-0808">Transferase</keyword>
<name>A0A2P2GSY0_STREW</name>
<comment type="cofactor">
    <cofactor evidence="3">
        <name>Mn(2+)</name>
        <dbReference type="ChEBI" id="CHEBI:29035"/>
    </cofactor>
    <cofactor evidence="3">
        <name>Co(2+)</name>
        <dbReference type="ChEBI" id="CHEBI:48828"/>
    </cofactor>
    <cofactor evidence="3">
        <name>Cd(2+)</name>
        <dbReference type="ChEBI" id="CHEBI:48775"/>
    </cofactor>
    <text evidence="3">Binds 1 divalent cation per subunit. The enzyme is active with manganese, cobalt or cadmium ions.</text>
</comment>
<feature type="binding site" evidence="3">
    <location>
        <position position="269"/>
    </location>
    <ligand>
        <name>Mn(2+)</name>
        <dbReference type="ChEBI" id="CHEBI:29035"/>
    </ligand>
</feature>
<protein>
    <recommendedName>
        <fullName evidence="4">Phospho-2-dehydro-3-deoxyheptonate aldolase</fullName>
        <ecNumber evidence="4">2.5.1.54</ecNumber>
    </recommendedName>
</protein>
<evidence type="ECO:0000313" key="6">
    <source>
        <dbReference type="Proteomes" id="UP000265325"/>
    </source>
</evidence>
<dbReference type="PANTHER" id="PTHR21337">
    <property type="entry name" value="PHOSPHO-2-DEHYDRO-3-DEOXYHEPTONATE ALDOLASE 1, 2"/>
    <property type="match status" value="1"/>
</dbReference>
<feature type="binding site" evidence="3">
    <location>
        <position position="227"/>
    </location>
    <ligand>
        <name>Mn(2+)</name>
        <dbReference type="ChEBI" id="CHEBI:29035"/>
    </ligand>
</feature>
<comment type="pathway">
    <text evidence="4">Metabolic intermediate biosynthesis; chorismate biosynthesis; chorismate from D-erythrose 4-phosphate and phosphoenolpyruvate: step 1/7.</text>
</comment>
<evidence type="ECO:0000313" key="5">
    <source>
        <dbReference type="EMBL" id="KKZ74604.1"/>
    </source>
</evidence>
<feature type="binding site" evidence="3">
    <location>
        <position position="164"/>
    </location>
    <ligand>
        <name>phosphoenolpyruvate</name>
        <dbReference type="ChEBI" id="CHEBI:58702"/>
    </ligand>
</feature>
<feature type="binding site" evidence="3">
    <location>
        <begin position="141"/>
        <end position="142"/>
    </location>
    <ligand>
        <name>phosphoenolpyruvate</name>
        <dbReference type="ChEBI" id="CHEBI:58702"/>
    </ligand>
</feature>
<dbReference type="EC" id="2.5.1.54" evidence="4"/>
<dbReference type="GO" id="GO:0009073">
    <property type="term" value="P:aromatic amino acid family biosynthetic process"/>
    <property type="evidence" value="ECO:0007669"/>
    <property type="project" value="UniProtKB-KW"/>
</dbReference>
<gene>
    <name evidence="5" type="ORF">VO63_07080</name>
</gene>
<feature type="binding site" evidence="3">
    <location>
        <position position="298"/>
    </location>
    <ligand>
        <name>Mn(2+)</name>
        <dbReference type="ChEBI" id="CHEBI:29035"/>
    </ligand>
</feature>
<dbReference type="GO" id="GO:0003849">
    <property type="term" value="F:3-deoxy-7-phosphoheptulonate synthase activity"/>
    <property type="evidence" value="ECO:0007669"/>
    <property type="project" value="UniProtKB-EC"/>
</dbReference>
<keyword evidence="3" id="KW-0170">Cobalt</keyword>
<comment type="caution">
    <text evidence="5">The sequence shown here is derived from an EMBL/GenBank/DDBJ whole genome shotgun (WGS) entry which is preliminary data.</text>
</comment>
<dbReference type="GO" id="GO:0008652">
    <property type="term" value="P:amino acid biosynthetic process"/>
    <property type="evidence" value="ECO:0007669"/>
    <property type="project" value="UniProtKB-KW"/>
</dbReference>
<evidence type="ECO:0000256" key="3">
    <source>
        <dbReference type="PIRSR" id="PIRSR602480-1"/>
    </source>
</evidence>
<dbReference type="AlphaFoldDB" id="A0A2P2GSY0"/>
<keyword evidence="4" id="KW-0028">Amino-acid biosynthesis</keyword>
<organism evidence="5 6">
    <name type="scientific">Streptomyces showdoensis</name>
    <dbReference type="NCBI Taxonomy" id="68268"/>
    <lineage>
        <taxon>Bacteria</taxon>
        <taxon>Bacillati</taxon>
        <taxon>Actinomycetota</taxon>
        <taxon>Actinomycetes</taxon>
        <taxon>Kitasatosporales</taxon>
        <taxon>Streptomycetaceae</taxon>
        <taxon>Streptomyces</taxon>
    </lineage>
</organism>
<dbReference type="InterPro" id="IPR013785">
    <property type="entry name" value="Aldolase_TIM"/>
</dbReference>
<feature type="binding site" evidence="3">
    <location>
        <position position="22"/>
    </location>
    <ligand>
        <name>phosphoenolpyruvate</name>
        <dbReference type="ChEBI" id="CHEBI:58702"/>
    </ligand>
</feature>
<feature type="binding site" evidence="3">
    <location>
        <position position="195"/>
    </location>
    <ligand>
        <name>phosphoenolpyruvate</name>
        <dbReference type="ChEBI" id="CHEBI:58702"/>
    </ligand>
</feature>
<evidence type="ECO:0000256" key="1">
    <source>
        <dbReference type="ARBA" id="ARBA00008911"/>
    </source>
</evidence>
<dbReference type="Gene3D" id="3.20.20.70">
    <property type="entry name" value="Aldolase class I"/>
    <property type="match status" value="1"/>
</dbReference>
<comment type="similarity">
    <text evidence="1 4">Belongs to the class-II DAHP synthase family.</text>
</comment>
<dbReference type="GO" id="GO:0009423">
    <property type="term" value="P:chorismate biosynthetic process"/>
    <property type="evidence" value="ECO:0007669"/>
    <property type="project" value="UniProtKB-UniPathway"/>
</dbReference>
<dbReference type="Pfam" id="PF01474">
    <property type="entry name" value="DAHP_synth_2"/>
    <property type="match status" value="2"/>
</dbReference>
<keyword evidence="6" id="KW-1185">Reference proteome</keyword>
<dbReference type="EMBL" id="LAQS01000008">
    <property type="protein sequence ID" value="KKZ74604.1"/>
    <property type="molecule type" value="Genomic_DNA"/>
</dbReference>
<sequence length="314" mass="34029">MLDRFAGALGARTGRPVLRIGRIGGQYAKPRSKPVERYEDRTLPSFRGHLVNSEVPSRAARQPDPRRMLWAYRAASRVLAQVDGHRSARAAADGAAGHRGPSLGPWSSHEALVVDYEAGLLREDPRLGTYLASTHLPWIGERTRDPDSVHVRMLASLANPVGCKVGPTADPAALRRLCAILDPERTPGRLVLIARMGRDRAAEALPGLVAAVRDAGHPVVWLCDPMHGNTVTAANGLKTRHLDTLVEEVRIFLRTLAEQGVPAGGVHLEAAGEPVTECVGGAVTSERELTRRYTTLCDPRLSPEQGLRLIDSCF</sequence>
<proteinExistence type="inferred from homology"/>
<keyword evidence="3" id="KW-0104">Cadmium</keyword>
<evidence type="ECO:0000256" key="4">
    <source>
        <dbReference type="RuleBase" id="RU363071"/>
    </source>
</evidence>
<dbReference type="PANTHER" id="PTHR21337:SF0">
    <property type="entry name" value="PHOSPHO-2-DEHYDRO-3-DEOXYHEPTONATE ALDOLASE"/>
    <property type="match status" value="1"/>
</dbReference>
<evidence type="ECO:0000256" key="2">
    <source>
        <dbReference type="ARBA" id="ARBA00022679"/>
    </source>
</evidence>